<dbReference type="RefSeq" id="WP_229489106.1">
    <property type="nucleotide sequence ID" value="NZ_FPBO01000003.1"/>
</dbReference>
<dbReference type="InterPro" id="IPR016181">
    <property type="entry name" value="Acyl_CoA_acyltransferase"/>
</dbReference>
<evidence type="ECO:0000259" key="1">
    <source>
        <dbReference type="Pfam" id="PF21926"/>
    </source>
</evidence>
<reference evidence="3" key="1">
    <citation type="submission" date="2016-10" db="EMBL/GenBank/DDBJ databases">
        <authorList>
            <person name="Varghese N."/>
            <person name="Submissions S."/>
        </authorList>
    </citation>
    <scope>NUCLEOTIDE SEQUENCE [LARGE SCALE GENOMIC DNA]</scope>
    <source>
        <strain evidence="3">CGMCC 1.11014</strain>
    </source>
</reference>
<dbReference type="SUPFAM" id="SSF55729">
    <property type="entry name" value="Acyl-CoA N-acyltransferases (Nat)"/>
    <property type="match status" value="1"/>
</dbReference>
<dbReference type="Gene3D" id="3.40.630.30">
    <property type="match status" value="1"/>
</dbReference>
<evidence type="ECO:0000313" key="2">
    <source>
        <dbReference type="EMBL" id="SFU47498.1"/>
    </source>
</evidence>
<dbReference type="AlphaFoldDB" id="A0A1I7GGE9"/>
<evidence type="ECO:0000313" key="3">
    <source>
        <dbReference type="Proteomes" id="UP000199391"/>
    </source>
</evidence>
<dbReference type="STRING" id="1035707.SAMN05216552_1003302"/>
<accession>A0A1I7GGE9</accession>
<name>A0A1I7GGE9_9BURK</name>
<gene>
    <name evidence="2" type="ORF">SAMN05216552_1003302</name>
</gene>
<organism evidence="2 3">
    <name type="scientific">Pseudoduganella namucuonensis</name>
    <dbReference type="NCBI Taxonomy" id="1035707"/>
    <lineage>
        <taxon>Bacteria</taxon>
        <taxon>Pseudomonadati</taxon>
        <taxon>Pseudomonadota</taxon>
        <taxon>Betaproteobacteria</taxon>
        <taxon>Burkholderiales</taxon>
        <taxon>Oxalobacteraceae</taxon>
        <taxon>Telluria group</taxon>
        <taxon>Pseudoduganella</taxon>
    </lineage>
</organism>
<dbReference type="Pfam" id="PF21926">
    <property type="entry name" value="FeeM"/>
    <property type="match status" value="1"/>
</dbReference>
<protein>
    <recommendedName>
        <fullName evidence="1">N-acyl amino acid synthase FeeM catalytic core domain-containing protein</fullName>
    </recommendedName>
</protein>
<dbReference type="EMBL" id="FPBO01000003">
    <property type="protein sequence ID" value="SFU47498.1"/>
    <property type="molecule type" value="Genomic_DNA"/>
</dbReference>
<dbReference type="Proteomes" id="UP000199391">
    <property type="component" value="Unassembled WGS sequence"/>
</dbReference>
<proteinExistence type="predicted"/>
<sequence length="204" mass="23078">MADTEEGRQSASVLINRMYTWRGYRGNHRVDDHPQRITLSASDHGDTVGTVTLGLDGPSGLLADDVYQDVVDVFRMRGGNVCEITKLAMGSSGNSKKTLAALFHVLFMYARHLHRCTDVFIEVNPRHRRYYETMLGFEQLAGVRDNPRVHAPSYLLWTSLDQIARRIDRLAGTAAHGNQERSLYPYFFSPHEANGIMQRLIAIE</sequence>
<feature type="domain" description="N-acyl amino acid synthase FeeM catalytic core" evidence="1">
    <location>
        <begin position="11"/>
        <end position="158"/>
    </location>
</feature>
<dbReference type="InterPro" id="IPR054597">
    <property type="entry name" value="FeeM_cat"/>
</dbReference>
<keyword evidence="3" id="KW-1185">Reference proteome</keyword>